<proteinExistence type="inferred from homology"/>
<keyword evidence="3" id="KW-1003">Cell membrane</keyword>
<keyword evidence="6 7" id="KW-0472">Membrane</keyword>
<evidence type="ECO:0000256" key="7">
    <source>
        <dbReference type="SAM" id="Phobius"/>
    </source>
</evidence>
<dbReference type="PANTHER" id="PTHR42920">
    <property type="entry name" value="OS03G0707200 PROTEIN-RELATED"/>
    <property type="match status" value="1"/>
</dbReference>
<dbReference type="RefSeq" id="WP_268442972.1">
    <property type="nucleotide sequence ID" value="NZ_CAUQKM010000004.1"/>
</dbReference>
<dbReference type="Gene3D" id="1.10.3730.20">
    <property type="match status" value="1"/>
</dbReference>
<name>A0A929QTW8_ABIDE</name>
<keyword evidence="5 7" id="KW-1133">Transmembrane helix</keyword>
<feature type="transmembrane region" description="Helical" evidence="7">
    <location>
        <begin position="265"/>
        <end position="284"/>
    </location>
</feature>
<feature type="domain" description="EamA" evidence="8">
    <location>
        <begin position="7"/>
        <end position="155"/>
    </location>
</feature>
<comment type="subcellular location">
    <subcellularLocation>
        <location evidence="1">Cell membrane</location>
        <topology evidence="1">Multi-pass membrane protein</topology>
    </subcellularLocation>
</comment>
<organism evidence="9 10">
    <name type="scientific">Abiotrophia defectiva</name>
    <name type="common">Streptococcus defectivus</name>
    <dbReference type="NCBI Taxonomy" id="46125"/>
    <lineage>
        <taxon>Bacteria</taxon>
        <taxon>Bacillati</taxon>
        <taxon>Bacillota</taxon>
        <taxon>Bacilli</taxon>
        <taxon>Lactobacillales</taxon>
        <taxon>Aerococcaceae</taxon>
        <taxon>Abiotrophia</taxon>
    </lineage>
</organism>
<sequence length="311" mass="33139">MKNKERSGIIAGLLSGILWGADTHYNGVILMMLPFTLVDPRLAGAALLLALFHDGFSALMMTGELVRQGQLKQTVKQLTSKSSYVVMLAAVLGGPMGMRAYLYAVDAIGAGLTASISSMYPVVAAFLGMLILKEKITKPVWIGLGLAVLAVLGVSLSGDMMQSNAQLIGFLVAFLSVVGWSLESVICSIGMKEDLNPKQALWIRQCVSTLVYLGFITFESDLVFSVTAVMSQPVLWLILGVAVLGTLSYLNFYRAIDTIGPVKATALNISYAIWAIVFSILLGGAEFNPILLLSAALMIVSSVLVSQHEGA</sequence>
<dbReference type="PANTHER" id="PTHR42920:SF5">
    <property type="entry name" value="EAMA DOMAIN-CONTAINING PROTEIN"/>
    <property type="match status" value="1"/>
</dbReference>
<keyword evidence="4 7" id="KW-0812">Transmembrane</keyword>
<feature type="transmembrane region" description="Helical" evidence="7">
    <location>
        <begin position="290"/>
        <end position="306"/>
    </location>
</feature>
<feature type="transmembrane region" description="Helical" evidence="7">
    <location>
        <begin position="168"/>
        <end position="189"/>
    </location>
</feature>
<feature type="transmembrane region" description="Helical" evidence="7">
    <location>
        <begin position="139"/>
        <end position="156"/>
    </location>
</feature>
<feature type="transmembrane region" description="Helical" evidence="7">
    <location>
        <begin position="108"/>
        <end position="132"/>
    </location>
</feature>
<dbReference type="Pfam" id="PF00892">
    <property type="entry name" value="EamA"/>
    <property type="match status" value="2"/>
</dbReference>
<accession>A0A929QTW8</accession>
<evidence type="ECO:0000313" key="10">
    <source>
        <dbReference type="Proteomes" id="UP000757900"/>
    </source>
</evidence>
<evidence type="ECO:0000256" key="6">
    <source>
        <dbReference type="ARBA" id="ARBA00023136"/>
    </source>
</evidence>
<dbReference type="GO" id="GO:0005886">
    <property type="term" value="C:plasma membrane"/>
    <property type="evidence" value="ECO:0007669"/>
    <property type="project" value="UniProtKB-SubCell"/>
</dbReference>
<feature type="transmembrane region" description="Helical" evidence="7">
    <location>
        <begin position="201"/>
        <end position="218"/>
    </location>
</feature>
<dbReference type="SUPFAM" id="SSF103481">
    <property type="entry name" value="Multidrug resistance efflux transporter EmrE"/>
    <property type="match status" value="2"/>
</dbReference>
<evidence type="ECO:0000256" key="2">
    <source>
        <dbReference type="ARBA" id="ARBA00007362"/>
    </source>
</evidence>
<evidence type="ECO:0000256" key="5">
    <source>
        <dbReference type="ARBA" id="ARBA00022989"/>
    </source>
</evidence>
<evidence type="ECO:0000256" key="3">
    <source>
        <dbReference type="ARBA" id="ARBA00022475"/>
    </source>
</evidence>
<evidence type="ECO:0000256" key="1">
    <source>
        <dbReference type="ARBA" id="ARBA00004651"/>
    </source>
</evidence>
<comment type="caution">
    <text evidence="9">The sequence shown here is derived from an EMBL/GenBank/DDBJ whole genome shotgun (WGS) entry which is preliminary data.</text>
</comment>
<dbReference type="AlphaFoldDB" id="A0A929QTW8"/>
<feature type="transmembrane region" description="Helical" evidence="7">
    <location>
        <begin position="234"/>
        <end position="253"/>
    </location>
</feature>
<dbReference type="InterPro" id="IPR037185">
    <property type="entry name" value="EmrE-like"/>
</dbReference>
<reference evidence="9" key="1">
    <citation type="submission" date="2020-04" db="EMBL/GenBank/DDBJ databases">
        <title>Deep metagenomics examines the oral microbiome during advanced dental caries in children, revealing novel taxa and co-occurrences with host molecules.</title>
        <authorList>
            <person name="Baker J.L."/>
            <person name="Morton J.T."/>
            <person name="Dinis M."/>
            <person name="Alvarez R."/>
            <person name="Tran N.C."/>
            <person name="Knight R."/>
            <person name="Edlund A."/>
        </authorList>
    </citation>
    <scope>NUCLEOTIDE SEQUENCE</scope>
    <source>
        <strain evidence="9">JCVI_23_bin.16</strain>
    </source>
</reference>
<gene>
    <name evidence="9" type="ORF">HXK00_04770</name>
</gene>
<dbReference type="InterPro" id="IPR051258">
    <property type="entry name" value="Diverse_Substrate_Transporter"/>
</dbReference>
<feature type="transmembrane region" description="Helical" evidence="7">
    <location>
        <begin position="84"/>
        <end position="102"/>
    </location>
</feature>
<evidence type="ECO:0000256" key="4">
    <source>
        <dbReference type="ARBA" id="ARBA00022692"/>
    </source>
</evidence>
<feature type="transmembrane region" description="Helical" evidence="7">
    <location>
        <begin position="44"/>
        <end position="63"/>
    </location>
</feature>
<dbReference type="EMBL" id="JABZFV010000095">
    <property type="protein sequence ID" value="MBF0934942.1"/>
    <property type="molecule type" value="Genomic_DNA"/>
</dbReference>
<dbReference type="Proteomes" id="UP000757900">
    <property type="component" value="Unassembled WGS sequence"/>
</dbReference>
<evidence type="ECO:0000259" key="8">
    <source>
        <dbReference type="Pfam" id="PF00892"/>
    </source>
</evidence>
<protein>
    <submittedName>
        <fullName evidence="9">EamA family transporter</fullName>
    </submittedName>
</protein>
<comment type="similarity">
    <text evidence="2">Belongs to the EamA transporter family.</text>
</comment>
<feature type="domain" description="EamA" evidence="8">
    <location>
        <begin position="168"/>
        <end position="306"/>
    </location>
</feature>
<dbReference type="InterPro" id="IPR000620">
    <property type="entry name" value="EamA_dom"/>
</dbReference>
<evidence type="ECO:0000313" key="9">
    <source>
        <dbReference type="EMBL" id="MBF0934942.1"/>
    </source>
</evidence>